<evidence type="ECO:0000256" key="4">
    <source>
        <dbReference type="ARBA" id="ARBA00022989"/>
    </source>
</evidence>
<name>A0A151GKG0_DRECN</name>
<evidence type="ECO:0000256" key="1">
    <source>
        <dbReference type="ARBA" id="ARBA00004141"/>
    </source>
</evidence>
<keyword evidence="5" id="KW-0406">Ion transport</keyword>
<dbReference type="GO" id="GO:0000293">
    <property type="term" value="F:ferric-chelate reductase activity"/>
    <property type="evidence" value="ECO:0007669"/>
    <property type="project" value="TreeGrafter"/>
</dbReference>
<dbReference type="InterPro" id="IPR051410">
    <property type="entry name" value="Ferric/Cupric_Reductase"/>
</dbReference>
<evidence type="ECO:0000313" key="10">
    <source>
        <dbReference type="EMBL" id="KYK57521.1"/>
    </source>
</evidence>
<evidence type="ECO:0000256" key="6">
    <source>
        <dbReference type="ARBA" id="ARBA00023136"/>
    </source>
</evidence>
<dbReference type="PANTHER" id="PTHR32361">
    <property type="entry name" value="FERRIC/CUPRIC REDUCTASE TRANSMEMBRANE COMPONENT"/>
    <property type="match status" value="1"/>
</dbReference>
<keyword evidence="3 8" id="KW-0812">Transmembrane</keyword>
<dbReference type="GO" id="GO:0015677">
    <property type="term" value="P:copper ion import"/>
    <property type="evidence" value="ECO:0007669"/>
    <property type="project" value="TreeGrafter"/>
</dbReference>
<keyword evidence="6 8" id="KW-0472">Membrane</keyword>
<comment type="caution">
    <text evidence="10">The sequence shown here is derived from an EMBL/GenBank/DDBJ whole genome shotgun (WGS) entry which is preliminary data.</text>
</comment>
<proteinExistence type="predicted"/>
<dbReference type="SFLD" id="SFLDG01168">
    <property type="entry name" value="Ferric_reductase_subgroup_(FRE"/>
    <property type="match status" value="1"/>
</dbReference>
<dbReference type="GO" id="GO:0005886">
    <property type="term" value="C:plasma membrane"/>
    <property type="evidence" value="ECO:0007669"/>
    <property type="project" value="TreeGrafter"/>
</dbReference>
<keyword evidence="7" id="KW-0325">Glycoprotein</keyword>
<organism evidence="10 11">
    <name type="scientific">Drechmeria coniospora</name>
    <name type="common">Nematophagous fungus</name>
    <name type="synonym">Meria coniospora</name>
    <dbReference type="NCBI Taxonomy" id="98403"/>
    <lineage>
        <taxon>Eukaryota</taxon>
        <taxon>Fungi</taxon>
        <taxon>Dikarya</taxon>
        <taxon>Ascomycota</taxon>
        <taxon>Pezizomycotina</taxon>
        <taxon>Sordariomycetes</taxon>
        <taxon>Hypocreomycetidae</taxon>
        <taxon>Hypocreales</taxon>
        <taxon>Ophiocordycipitaceae</taxon>
        <taxon>Drechmeria</taxon>
    </lineage>
</organism>
<dbReference type="GO" id="GO:0006879">
    <property type="term" value="P:intracellular iron ion homeostasis"/>
    <property type="evidence" value="ECO:0007669"/>
    <property type="project" value="TreeGrafter"/>
</dbReference>
<dbReference type="InterPro" id="IPR017927">
    <property type="entry name" value="FAD-bd_FR_type"/>
</dbReference>
<protein>
    <recommendedName>
        <fullName evidence="9">FAD-binding FR-type domain-containing protein</fullName>
    </recommendedName>
</protein>
<feature type="transmembrane region" description="Helical" evidence="8">
    <location>
        <begin position="375"/>
        <end position="397"/>
    </location>
</feature>
<dbReference type="PANTHER" id="PTHR32361:SF9">
    <property type="entry name" value="FERRIC REDUCTASE TRANSMEMBRANE COMPONENT 3-RELATED"/>
    <property type="match status" value="1"/>
</dbReference>
<dbReference type="Gene3D" id="3.40.50.80">
    <property type="entry name" value="Nucleotide-binding domain of ferredoxin-NADP reductase (FNR) module"/>
    <property type="match status" value="1"/>
</dbReference>
<evidence type="ECO:0000256" key="3">
    <source>
        <dbReference type="ARBA" id="ARBA00022692"/>
    </source>
</evidence>
<dbReference type="GeneID" id="63717174"/>
<evidence type="ECO:0000256" key="7">
    <source>
        <dbReference type="ARBA" id="ARBA00023180"/>
    </source>
</evidence>
<feature type="transmembrane region" description="Helical" evidence="8">
    <location>
        <begin position="441"/>
        <end position="464"/>
    </location>
</feature>
<dbReference type="Proteomes" id="UP000076580">
    <property type="component" value="Chromosome 02"/>
</dbReference>
<feature type="transmembrane region" description="Helical" evidence="8">
    <location>
        <begin position="220"/>
        <end position="239"/>
    </location>
</feature>
<keyword evidence="2" id="KW-0813">Transport</keyword>
<evidence type="ECO:0000256" key="8">
    <source>
        <dbReference type="SAM" id="Phobius"/>
    </source>
</evidence>
<feature type="transmembrane region" description="Helical" evidence="8">
    <location>
        <begin position="296"/>
        <end position="316"/>
    </location>
</feature>
<dbReference type="Pfam" id="PF01794">
    <property type="entry name" value="Ferric_reduct"/>
    <property type="match status" value="1"/>
</dbReference>
<comment type="subcellular location">
    <subcellularLocation>
        <location evidence="1">Membrane</location>
        <topology evidence="1">Multi-pass membrane protein</topology>
    </subcellularLocation>
</comment>
<dbReference type="PROSITE" id="PS51384">
    <property type="entry name" value="FAD_FR"/>
    <property type="match status" value="1"/>
</dbReference>
<dbReference type="Pfam" id="PF08022">
    <property type="entry name" value="FAD_binding_8"/>
    <property type="match status" value="1"/>
</dbReference>
<dbReference type="RefSeq" id="XP_040656873.1">
    <property type="nucleotide sequence ID" value="XM_040801840.1"/>
</dbReference>
<dbReference type="EMBL" id="LAYC01000002">
    <property type="protein sequence ID" value="KYK57521.1"/>
    <property type="molecule type" value="Genomic_DNA"/>
</dbReference>
<keyword evidence="4 8" id="KW-1133">Transmembrane helix</keyword>
<dbReference type="InterPro" id="IPR013130">
    <property type="entry name" value="Fe3_Rdtase_TM_dom"/>
</dbReference>
<dbReference type="InParanoid" id="A0A151GKG0"/>
<gene>
    <name evidence="10" type="ORF">DCS_04531</name>
</gene>
<reference evidence="10 11" key="1">
    <citation type="journal article" date="2016" name="Sci. Rep.">
        <title>Insights into Adaptations to a Near-Obligate Nematode Endoparasitic Lifestyle from the Finished Genome of Drechmeria coniospora.</title>
        <authorList>
            <person name="Zhang L."/>
            <person name="Zhou Z."/>
            <person name="Guo Q."/>
            <person name="Fokkens L."/>
            <person name="Miskei M."/>
            <person name="Pocsi I."/>
            <person name="Zhang W."/>
            <person name="Chen M."/>
            <person name="Wang L."/>
            <person name="Sun Y."/>
            <person name="Donzelli B.G."/>
            <person name="Gibson D.M."/>
            <person name="Nelson D.R."/>
            <person name="Luo J.G."/>
            <person name="Rep M."/>
            <person name="Liu H."/>
            <person name="Yang S."/>
            <person name="Wang J."/>
            <person name="Krasnoff S.B."/>
            <person name="Xu Y."/>
            <person name="Molnar I."/>
            <person name="Lin M."/>
        </authorList>
    </citation>
    <scope>NUCLEOTIDE SEQUENCE [LARGE SCALE GENOMIC DNA]</scope>
    <source>
        <strain evidence="10 11">ARSEF 6962</strain>
    </source>
</reference>
<evidence type="ECO:0000313" key="11">
    <source>
        <dbReference type="Proteomes" id="UP000076580"/>
    </source>
</evidence>
<evidence type="ECO:0000256" key="2">
    <source>
        <dbReference type="ARBA" id="ARBA00022448"/>
    </source>
</evidence>
<dbReference type="AlphaFoldDB" id="A0A151GKG0"/>
<dbReference type="STRING" id="98403.A0A151GKG0"/>
<dbReference type="SFLD" id="SFLDS00052">
    <property type="entry name" value="Ferric_Reductase_Domain"/>
    <property type="match status" value="1"/>
</dbReference>
<feature type="transmembrane region" description="Helical" evidence="8">
    <location>
        <begin position="412"/>
        <end position="434"/>
    </location>
</feature>
<evidence type="ECO:0000256" key="5">
    <source>
        <dbReference type="ARBA" id="ARBA00023065"/>
    </source>
</evidence>
<evidence type="ECO:0000259" key="9">
    <source>
        <dbReference type="PROSITE" id="PS51384"/>
    </source>
</evidence>
<sequence>MFQASRDLVRHGSGCGYLPCSTASREERFLKQQTIILPPTLDRGAAADIIMVSWHVPLSGVLLALWHAAGAARGHSDADAGTGGSFTACRDACQNCLQSVRFDDADPTSSPSEQSCRSLLALSSLYLCWSVHCGGHEGASEAVEAWNATCVETYSTSLPALDDVLANYTDDDVARLRQLSRNDSLVAGPPLSEAVIPSSSHFRVWHETLLAVEYVAGYHGLYGIAMPAFWVCVVAVGVVHRLLSAPSRSDGGWGGGVVLRSANAWFSRTLAIPNTFGHRRNVWGDWGTMPPRLQSLTLLLFLILNVALSMHGYRIIEENYYFPTRTRQVLRYLSDRTGILAFFNFPVIWLFGMRNDVCLWLTGWDFGTYNAFHRWVARIATAQAVVHSVCYTILISIEGGWSYYLSYYALGWWNYGVIATVAMSLLLPLSWCWFRRHHYETFLVVHMALGLVLLLTMLGHVSIFGGRYDALFYVPACVWLLDRVLRAFRVLFFRRAWSVDGLASYDASANMVRLTVPMDEAAYEVKAGTFFYLMLLDSSRPWQSHPFTVASVSGRPSRTSLGEQVPLLDLEEVDATDAASDVDGGEATRPHMTFLIRPYDGLTKQLRHLAAATEWSAPVPLRVLLDGPYGRTQKLEGYDLVVFLVGGSGVVTALSYLPTLTQADGGRQVQVHLVVREPALAKDVIRRDMGDALGCGGLTVDVYISSRAGVAAGGTLAGVPSNVRQHLGRPNADEVVRRATASVGRGSLAVVASGPQRLQDEARRAVVEALARSASRISYFEESFAW</sequence>
<dbReference type="InterPro" id="IPR013112">
    <property type="entry name" value="FAD-bd_8"/>
</dbReference>
<accession>A0A151GKG0</accession>
<dbReference type="InterPro" id="IPR039261">
    <property type="entry name" value="FNR_nucleotide-bd"/>
</dbReference>
<dbReference type="FunCoup" id="A0A151GKG0">
    <property type="interactions" value="304"/>
</dbReference>
<dbReference type="GO" id="GO:0006826">
    <property type="term" value="P:iron ion transport"/>
    <property type="evidence" value="ECO:0007669"/>
    <property type="project" value="TreeGrafter"/>
</dbReference>
<dbReference type="CDD" id="cd06186">
    <property type="entry name" value="NOX_Duox_like_FAD_NADP"/>
    <property type="match status" value="1"/>
</dbReference>
<keyword evidence="11" id="KW-1185">Reference proteome</keyword>
<feature type="domain" description="FAD-binding FR-type" evidence="9">
    <location>
        <begin position="483"/>
        <end position="635"/>
    </location>
</feature>